<comment type="caution">
    <text evidence="2">The sequence shown here is derived from an EMBL/GenBank/DDBJ whole genome shotgun (WGS) entry which is preliminary data.</text>
</comment>
<dbReference type="Proteomes" id="UP001595793">
    <property type="component" value="Unassembled WGS sequence"/>
</dbReference>
<name>A0ABV8HF83_9FLAO</name>
<evidence type="ECO:0000313" key="3">
    <source>
        <dbReference type="Proteomes" id="UP001595793"/>
    </source>
</evidence>
<dbReference type="RefSeq" id="WP_290230754.1">
    <property type="nucleotide sequence ID" value="NZ_JAUFPZ010000002.1"/>
</dbReference>
<accession>A0ABV8HF83</accession>
<reference evidence="3" key="1">
    <citation type="journal article" date="2019" name="Int. J. Syst. Evol. Microbiol.">
        <title>The Global Catalogue of Microorganisms (GCM) 10K type strain sequencing project: providing services to taxonomists for standard genome sequencing and annotation.</title>
        <authorList>
            <consortium name="The Broad Institute Genomics Platform"/>
            <consortium name="The Broad Institute Genome Sequencing Center for Infectious Disease"/>
            <person name="Wu L."/>
            <person name="Ma J."/>
        </authorList>
    </citation>
    <scope>NUCLEOTIDE SEQUENCE [LARGE SCALE GENOMIC DNA]</scope>
    <source>
        <strain evidence="3">CECT 9128</strain>
    </source>
</reference>
<proteinExistence type="predicted"/>
<keyword evidence="3" id="KW-1185">Reference proteome</keyword>
<organism evidence="2 3">
    <name type="scientific">Zunongwangia endophytica</name>
    <dbReference type="NCBI Taxonomy" id="1808945"/>
    <lineage>
        <taxon>Bacteria</taxon>
        <taxon>Pseudomonadati</taxon>
        <taxon>Bacteroidota</taxon>
        <taxon>Flavobacteriia</taxon>
        <taxon>Flavobacteriales</taxon>
        <taxon>Flavobacteriaceae</taxon>
        <taxon>Zunongwangia</taxon>
    </lineage>
</organism>
<keyword evidence="1" id="KW-1133">Transmembrane helix</keyword>
<protein>
    <recommendedName>
        <fullName evidence="4">PH domain-containing protein</fullName>
    </recommendedName>
</protein>
<feature type="transmembrane region" description="Helical" evidence="1">
    <location>
        <begin position="39"/>
        <end position="61"/>
    </location>
</feature>
<evidence type="ECO:0008006" key="4">
    <source>
        <dbReference type="Google" id="ProtNLM"/>
    </source>
</evidence>
<evidence type="ECO:0000313" key="2">
    <source>
        <dbReference type="EMBL" id="MFC4029589.1"/>
    </source>
</evidence>
<dbReference type="EMBL" id="JBHSAS010000033">
    <property type="protein sequence ID" value="MFC4029589.1"/>
    <property type="molecule type" value="Genomic_DNA"/>
</dbReference>
<gene>
    <name evidence="2" type="ORF">ACFOS1_19380</name>
</gene>
<evidence type="ECO:0000256" key="1">
    <source>
        <dbReference type="SAM" id="Phobius"/>
    </source>
</evidence>
<keyword evidence="1" id="KW-0812">Transmembrane</keyword>
<sequence>MKNTIKRNSPFWVKHLPLISGVFFIVSGIANLLEADHPISTLLFSMFLFAGSLNLVMYFYYPKQATIYWDDEKLVYAGQQLRSKKILFKDIFEFRIEKDMLILKSDSHHGKVIDIKGFNYDDLQDLTSILSSRIVGELAIA</sequence>
<feature type="transmembrane region" description="Helical" evidence="1">
    <location>
        <begin position="12"/>
        <end position="33"/>
    </location>
</feature>
<keyword evidence="1" id="KW-0472">Membrane</keyword>